<keyword evidence="10 15" id="KW-0220">Diaminopimelate biosynthesis</keyword>
<reference evidence="18 20" key="2">
    <citation type="submission" date="2020-08" db="EMBL/GenBank/DDBJ databases">
        <title>Genomic Encyclopedia of Type Strains, Phase IV (KMG-IV): sequencing the most valuable type-strain genomes for metagenomic binning, comparative biology and taxonomic classification.</title>
        <authorList>
            <person name="Goeker M."/>
        </authorList>
    </citation>
    <scope>NUCLEOTIDE SEQUENCE [LARGE SCALE GENOMIC DNA]</scope>
    <source>
        <strain evidence="18 20">DSM 10368</strain>
    </source>
</reference>
<comment type="function">
    <text evidence="15">Catalyzes the hydrolysis of N-succinyl-L,L-diaminopimelic acid (SDAP), forming succinate and LL-2,6-diaminopimelate (DAP), an intermediate involved in the bacterial biosynthesis of lysine and meso-diaminopimelic acid, an essential component of bacterial cell walls.</text>
</comment>
<comment type="cofactor">
    <cofactor evidence="15">
        <name>Zn(2+)</name>
        <dbReference type="ChEBI" id="CHEBI:29105"/>
    </cofactor>
    <cofactor evidence="15">
        <name>Co(2+)</name>
        <dbReference type="ChEBI" id="CHEBI:48828"/>
    </cofactor>
    <text evidence="15">Binds 2 Zn(2+) or Co(2+) ions per subunit.</text>
</comment>
<evidence type="ECO:0000256" key="12">
    <source>
        <dbReference type="ARBA" id="ARBA00023285"/>
    </source>
</evidence>
<dbReference type="Pfam" id="PF01546">
    <property type="entry name" value="Peptidase_M20"/>
    <property type="match status" value="1"/>
</dbReference>
<dbReference type="GO" id="GO:0009089">
    <property type="term" value="P:lysine biosynthetic process via diaminopimelate"/>
    <property type="evidence" value="ECO:0007669"/>
    <property type="project" value="UniProtKB-UniRule"/>
</dbReference>
<evidence type="ECO:0000256" key="8">
    <source>
        <dbReference type="ARBA" id="ARBA00022801"/>
    </source>
</evidence>
<feature type="binding site" evidence="15">
    <location>
        <position position="127"/>
    </location>
    <ligand>
        <name>Zn(2+)</name>
        <dbReference type="ChEBI" id="CHEBI:29105"/>
        <label>1</label>
    </ligand>
</feature>
<evidence type="ECO:0000313" key="20">
    <source>
        <dbReference type="Proteomes" id="UP000577697"/>
    </source>
</evidence>
<dbReference type="AlphaFoldDB" id="A0AAC9ASV4"/>
<evidence type="ECO:0000256" key="13">
    <source>
        <dbReference type="ARBA" id="ARBA00031891"/>
    </source>
</evidence>
<keyword evidence="20" id="KW-1185">Reference proteome</keyword>
<feature type="binding site" evidence="15">
    <location>
        <position position="388"/>
    </location>
    <ligand>
        <name>Zn(2+)</name>
        <dbReference type="ChEBI" id="CHEBI:29105"/>
        <label>2</label>
    </ligand>
</feature>
<evidence type="ECO:0000256" key="5">
    <source>
        <dbReference type="ARBA" id="ARBA00022391"/>
    </source>
</evidence>
<accession>A0AAC9ASV4</accession>
<evidence type="ECO:0000259" key="16">
    <source>
        <dbReference type="Pfam" id="PF07687"/>
    </source>
</evidence>
<keyword evidence="12 15" id="KW-0170">Cobalt</keyword>
<comment type="pathway">
    <text evidence="1 15">Amino-acid biosynthesis; L-lysine biosynthesis via DAP pathway; LL-2,6-diaminopimelate from (S)-tetrahydrodipicolinate (succinylase route): step 3/3.</text>
</comment>
<keyword evidence="7 15" id="KW-0479">Metal-binding</keyword>
<dbReference type="Proteomes" id="UP000075755">
    <property type="component" value="Chromosome"/>
</dbReference>
<evidence type="ECO:0000256" key="1">
    <source>
        <dbReference type="ARBA" id="ARBA00005130"/>
    </source>
</evidence>
<dbReference type="GO" id="GO:0019877">
    <property type="term" value="P:diaminopimelate biosynthetic process"/>
    <property type="evidence" value="ECO:0007669"/>
    <property type="project" value="UniProtKB-UniRule"/>
</dbReference>
<dbReference type="EMBL" id="JACICB010000022">
    <property type="protein sequence ID" value="MBB3708736.1"/>
    <property type="molecule type" value="Genomic_DNA"/>
</dbReference>
<dbReference type="InterPro" id="IPR011650">
    <property type="entry name" value="Peptidase_M20_dimer"/>
</dbReference>
<feature type="active site" description="Proton acceptor" evidence="15">
    <location>
        <position position="161"/>
    </location>
</feature>
<dbReference type="EMBL" id="CP015005">
    <property type="protein sequence ID" value="AMS44356.1"/>
    <property type="molecule type" value="Genomic_DNA"/>
</dbReference>
<dbReference type="Gene3D" id="3.30.70.360">
    <property type="match status" value="1"/>
</dbReference>
<feature type="active site" evidence="15">
    <location>
        <position position="96"/>
    </location>
</feature>
<feature type="binding site" evidence="15">
    <location>
        <position position="162"/>
    </location>
    <ligand>
        <name>Zn(2+)</name>
        <dbReference type="ChEBI" id="CHEBI:29105"/>
        <label>2</label>
    </ligand>
</feature>
<dbReference type="GO" id="GO:0006526">
    <property type="term" value="P:L-arginine biosynthetic process"/>
    <property type="evidence" value="ECO:0007669"/>
    <property type="project" value="TreeGrafter"/>
</dbReference>
<evidence type="ECO:0000313" key="17">
    <source>
        <dbReference type="EMBL" id="AMS44356.1"/>
    </source>
</evidence>
<dbReference type="PROSITE" id="PS00758">
    <property type="entry name" value="ARGE_DAPE_CPG2_1"/>
    <property type="match status" value="1"/>
</dbReference>
<dbReference type="KEGG" id="aak:AA2016_5451"/>
<dbReference type="Proteomes" id="UP000577697">
    <property type="component" value="Unassembled WGS sequence"/>
</dbReference>
<keyword evidence="11 15" id="KW-0457">Lysine biosynthesis</keyword>
<evidence type="ECO:0000313" key="19">
    <source>
        <dbReference type="Proteomes" id="UP000075755"/>
    </source>
</evidence>
<dbReference type="EC" id="3.5.1.18" evidence="4 15"/>
<evidence type="ECO:0000256" key="14">
    <source>
        <dbReference type="ARBA" id="ARBA00051301"/>
    </source>
</evidence>
<evidence type="ECO:0000256" key="11">
    <source>
        <dbReference type="ARBA" id="ARBA00023154"/>
    </source>
</evidence>
<dbReference type="InterPro" id="IPR005941">
    <property type="entry name" value="DapE_proteobac"/>
</dbReference>
<dbReference type="NCBIfam" id="NF009557">
    <property type="entry name" value="PRK13009.1"/>
    <property type="match status" value="1"/>
</dbReference>
<dbReference type="PANTHER" id="PTHR43808">
    <property type="entry name" value="ACETYLORNITHINE DEACETYLASE"/>
    <property type="match status" value="1"/>
</dbReference>
<dbReference type="HAMAP" id="MF_01690">
    <property type="entry name" value="DapE"/>
    <property type="match status" value="1"/>
</dbReference>
<keyword evidence="6 15" id="KW-0028">Amino-acid biosynthesis</keyword>
<dbReference type="PANTHER" id="PTHR43808:SF31">
    <property type="entry name" value="N-ACETYL-L-CITRULLINE DEACETYLASE"/>
    <property type="match status" value="1"/>
</dbReference>
<evidence type="ECO:0000256" key="7">
    <source>
        <dbReference type="ARBA" id="ARBA00022723"/>
    </source>
</evidence>
<dbReference type="NCBIfam" id="TIGR01246">
    <property type="entry name" value="dapE_proteo"/>
    <property type="match status" value="1"/>
</dbReference>
<organism evidence="17 19">
    <name type="scientific">Aminobacter aminovorans</name>
    <name type="common">Chelatobacter heintzii</name>
    <dbReference type="NCBI Taxonomy" id="83263"/>
    <lineage>
        <taxon>Bacteria</taxon>
        <taxon>Pseudomonadati</taxon>
        <taxon>Pseudomonadota</taxon>
        <taxon>Alphaproteobacteria</taxon>
        <taxon>Hyphomicrobiales</taxon>
        <taxon>Phyllobacteriaceae</taxon>
        <taxon>Aminobacter</taxon>
    </lineage>
</organism>
<dbReference type="SUPFAM" id="SSF53187">
    <property type="entry name" value="Zn-dependent exopeptidases"/>
    <property type="match status" value="1"/>
</dbReference>
<dbReference type="InterPro" id="IPR036264">
    <property type="entry name" value="Bact_exopeptidase_dim_dom"/>
</dbReference>
<comment type="catalytic activity">
    <reaction evidence="14 15">
        <text>N-succinyl-(2S,6S)-2,6-diaminopimelate + H2O = (2S,6S)-2,6-diaminopimelate + succinate</text>
        <dbReference type="Rhea" id="RHEA:22608"/>
        <dbReference type="ChEBI" id="CHEBI:15377"/>
        <dbReference type="ChEBI" id="CHEBI:30031"/>
        <dbReference type="ChEBI" id="CHEBI:57609"/>
        <dbReference type="ChEBI" id="CHEBI:58087"/>
        <dbReference type="EC" id="3.5.1.18"/>
    </reaction>
</comment>
<name>A0AAC9ASV4_AMIAI</name>
<comment type="similarity">
    <text evidence="2 15">Belongs to the peptidase M20A family. DapE subfamily.</text>
</comment>
<feature type="binding site" evidence="15">
    <location>
        <position position="190"/>
    </location>
    <ligand>
        <name>Zn(2+)</name>
        <dbReference type="ChEBI" id="CHEBI:29105"/>
        <label>1</label>
    </ligand>
</feature>
<evidence type="ECO:0000313" key="18">
    <source>
        <dbReference type="EMBL" id="MBB3708736.1"/>
    </source>
</evidence>
<feature type="binding site" evidence="15">
    <location>
        <position position="127"/>
    </location>
    <ligand>
        <name>Zn(2+)</name>
        <dbReference type="ChEBI" id="CHEBI:29105"/>
        <label>2</label>
    </ligand>
</feature>
<protein>
    <recommendedName>
        <fullName evidence="5 15">Succinyl-diaminopimelate desuccinylase</fullName>
        <shortName evidence="15">SDAP desuccinylase</shortName>
        <ecNumber evidence="4 15">3.5.1.18</ecNumber>
    </recommendedName>
    <alternativeName>
        <fullName evidence="13 15">N-succinyl-LL-2,6-diaminoheptanedioate amidohydrolase</fullName>
    </alternativeName>
</protein>
<evidence type="ECO:0000256" key="3">
    <source>
        <dbReference type="ARBA" id="ARBA00011738"/>
    </source>
</evidence>
<evidence type="ECO:0000256" key="10">
    <source>
        <dbReference type="ARBA" id="ARBA00022915"/>
    </source>
</evidence>
<evidence type="ECO:0000256" key="4">
    <source>
        <dbReference type="ARBA" id="ARBA00011921"/>
    </source>
</evidence>
<keyword evidence="9 15" id="KW-0862">Zinc</keyword>
<proteinExistence type="inferred from homology"/>
<feature type="binding site" evidence="15">
    <location>
        <position position="94"/>
    </location>
    <ligand>
        <name>Zn(2+)</name>
        <dbReference type="ChEBI" id="CHEBI:29105"/>
        <label>1</label>
    </ligand>
</feature>
<keyword evidence="8 15" id="KW-0378">Hydrolase</keyword>
<dbReference type="InterPro" id="IPR050072">
    <property type="entry name" value="Peptidase_M20A"/>
</dbReference>
<dbReference type="SUPFAM" id="SSF55031">
    <property type="entry name" value="Bacterial exopeptidase dimerisation domain"/>
    <property type="match status" value="1"/>
</dbReference>
<evidence type="ECO:0000256" key="6">
    <source>
        <dbReference type="ARBA" id="ARBA00022605"/>
    </source>
</evidence>
<evidence type="ECO:0000256" key="2">
    <source>
        <dbReference type="ARBA" id="ARBA00006746"/>
    </source>
</evidence>
<feature type="domain" description="Peptidase M20 dimerisation" evidence="16">
    <location>
        <begin position="203"/>
        <end position="308"/>
    </location>
</feature>
<dbReference type="InterPro" id="IPR001261">
    <property type="entry name" value="ArgE/DapE_CS"/>
</dbReference>
<reference evidence="17 19" key="1">
    <citation type="submission" date="2016-03" db="EMBL/GenBank/DDBJ databases">
        <title>Complete genome of Aminobacter aminovorans KCTC 2477.</title>
        <authorList>
            <person name="Kim K.M."/>
        </authorList>
    </citation>
    <scope>NUCLEOTIDE SEQUENCE [LARGE SCALE GENOMIC DNA]</scope>
    <source>
        <strain evidence="17 19">KCTC 2477</strain>
    </source>
</reference>
<dbReference type="CDD" id="cd03891">
    <property type="entry name" value="M20_DapE_proteobac"/>
    <property type="match status" value="1"/>
</dbReference>
<dbReference type="Pfam" id="PF07687">
    <property type="entry name" value="M20_dimer"/>
    <property type="match status" value="1"/>
</dbReference>
<dbReference type="InterPro" id="IPR002933">
    <property type="entry name" value="Peptidase_M20"/>
</dbReference>
<gene>
    <name evidence="15" type="primary">dapE</name>
    <name evidence="17" type="ORF">AA2016_5451</name>
    <name evidence="18" type="ORF">FHS67_005076</name>
</gene>
<sequence length="415" mass="44757">MSLVQTTVVTGTGDSIIAVAMKLPTDPAENLAALIRCPSVTPTEGGALSALETMLKPLGFAVDRPTFSEDGTPDVENLYARRSGNGPHLMFAGHTDVVPIGDEAAWKHPPFSAAIDNGEMYGRGAVDMKGGIACFIAAVARHVEAHGGPKGSISLLITGDEEGPSINGTVKLLEWAASRGEKWDASLVGEPTNPDALGDMIKIGRRGSISATITVNGRQGHAAYPHLADNPVRGLMTLVDALLNPVFDKGTKDFQPSNLEVTTFDVGNPATNVIPAKATASFNIRFNDSWTAETLQAEIHNRLDKASGRKKYRKGRKEPVEFELVWRDRPSHVFLTRNDKLIDALAGSIKRVTGRKPKLSTTGGTSDARFIKDYCPVVEFGLVGKTMHMVDERVPLAELEQLTQVYQQFLADWFG</sequence>
<comment type="subunit">
    <text evidence="3 15">Homodimer.</text>
</comment>
<evidence type="ECO:0000256" key="15">
    <source>
        <dbReference type="HAMAP-Rule" id="MF_01690"/>
    </source>
</evidence>
<dbReference type="GO" id="GO:0008270">
    <property type="term" value="F:zinc ion binding"/>
    <property type="evidence" value="ECO:0007669"/>
    <property type="project" value="UniProtKB-UniRule"/>
</dbReference>
<dbReference type="GO" id="GO:0050897">
    <property type="term" value="F:cobalt ion binding"/>
    <property type="evidence" value="ECO:0007669"/>
    <property type="project" value="UniProtKB-UniRule"/>
</dbReference>
<dbReference type="Gene3D" id="3.40.630.10">
    <property type="entry name" value="Zn peptidases"/>
    <property type="match status" value="2"/>
</dbReference>
<dbReference type="PROSITE" id="PS00759">
    <property type="entry name" value="ARGE_DAPE_CPG2_2"/>
    <property type="match status" value="1"/>
</dbReference>
<dbReference type="GO" id="GO:0008777">
    <property type="term" value="F:acetylornithine deacetylase activity"/>
    <property type="evidence" value="ECO:0007669"/>
    <property type="project" value="TreeGrafter"/>
</dbReference>
<dbReference type="GO" id="GO:0009014">
    <property type="term" value="F:succinyl-diaminopimelate desuccinylase activity"/>
    <property type="evidence" value="ECO:0007669"/>
    <property type="project" value="UniProtKB-UniRule"/>
</dbReference>
<evidence type="ECO:0000256" key="9">
    <source>
        <dbReference type="ARBA" id="ARBA00022833"/>
    </source>
</evidence>